<keyword evidence="1" id="KW-0808">Transferase</keyword>
<comment type="caution">
    <text evidence="1">The sequence shown here is derived from an EMBL/GenBank/DDBJ whole genome shotgun (WGS) entry which is preliminary data.</text>
</comment>
<reference evidence="1 2" key="1">
    <citation type="submission" date="2018-10" db="EMBL/GenBank/DDBJ databases">
        <title>Genome assembly for a Yunnan-Guizhou Plateau 3E fish, Anabarilius grahami (Regan), and its evolutionary and genetic applications.</title>
        <authorList>
            <person name="Jiang W."/>
        </authorList>
    </citation>
    <scope>NUCLEOTIDE SEQUENCE [LARGE SCALE GENOMIC DNA]</scope>
    <source>
        <strain evidence="1">AG-KIZ</strain>
        <tissue evidence="1">Muscle</tissue>
    </source>
</reference>
<dbReference type="AlphaFoldDB" id="A0A3N0Y0J1"/>
<dbReference type="CDD" id="cd22978">
    <property type="entry name" value="DD_AK5"/>
    <property type="match status" value="1"/>
</dbReference>
<accession>A0A3N0Y0J1</accession>
<dbReference type="EMBL" id="RJVU01055202">
    <property type="protein sequence ID" value="ROK87082.1"/>
    <property type="molecule type" value="Genomic_DNA"/>
</dbReference>
<proteinExistence type="predicted"/>
<evidence type="ECO:0000313" key="1">
    <source>
        <dbReference type="EMBL" id="ROK87082.1"/>
    </source>
</evidence>
<dbReference type="GO" id="GO:0016301">
    <property type="term" value="F:kinase activity"/>
    <property type="evidence" value="ECO:0007669"/>
    <property type="project" value="UniProtKB-KW"/>
</dbReference>
<name>A0A3N0Y0J1_ANAGA</name>
<keyword evidence="2" id="KW-1185">Reference proteome</keyword>
<dbReference type="OrthoDB" id="6436361at2759"/>
<organism evidence="1 2">
    <name type="scientific">Anabarilius grahami</name>
    <name type="common">Kanglang fish</name>
    <name type="synonym">Barilius grahami</name>
    <dbReference type="NCBI Taxonomy" id="495550"/>
    <lineage>
        <taxon>Eukaryota</taxon>
        <taxon>Metazoa</taxon>
        <taxon>Chordata</taxon>
        <taxon>Craniata</taxon>
        <taxon>Vertebrata</taxon>
        <taxon>Euteleostomi</taxon>
        <taxon>Actinopterygii</taxon>
        <taxon>Neopterygii</taxon>
        <taxon>Teleostei</taxon>
        <taxon>Ostariophysi</taxon>
        <taxon>Cypriniformes</taxon>
        <taxon>Xenocyprididae</taxon>
        <taxon>Xenocypridinae</taxon>
        <taxon>Xenocypridinae incertae sedis</taxon>
        <taxon>Anabarilius</taxon>
    </lineage>
</organism>
<gene>
    <name evidence="1" type="ORF">DPX16_10222</name>
</gene>
<dbReference type="SUPFAM" id="SSF47391">
    <property type="entry name" value="Dimerization-anchoring domain of cAMP-dependent PK regulatory subunit"/>
    <property type="match status" value="1"/>
</dbReference>
<dbReference type="Proteomes" id="UP000281406">
    <property type="component" value="Unassembled WGS sequence"/>
</dbReference>
<keyword evidence="1" id="KW-0418">Kinase</keyword>
<evidence type="ECO:0000313" key="2">
    <source>
        <dbReference type="Proteomes" id="UP000281406"/>
    </source>
</evidence>
<sequence>MNTNDAKEYLSRREIPQLFESLLTGLMYYRPDDPLDYLETCLKKVKELGGTDKVRWDTFVGQEKKSLPPLNGGQSRRSFFRNVLPDSPNFPYRRYERLPPINQFSIESDSDLSETAELIEEYEVFDPSRPRPKVILIIADSKDFIRHVNHSADCLHNATTNTKPYLYSNTEITSHL</sequence>
<protein>
    <submittedName>
        <fullName evidence="1">Adenylate kinase isoenzyme 5</fullName>
    </submittedName>
</protein>